<reference evidence="1 2" key="1">
    <citation type="journal article" date="2021" name="Plant Biotechnol. J.">
        <title>Multi-omics assisted identification of the key and species-specific regulatory components of drought-tolerant mechanisms in Gossypium stocksii.</title>
        <authorList>
            <person name="Yu D."/>
            <person name="Ke L."/>
            <person name="Zhang D."/>
            <person name="Wu Y."/>
            <person name="Sun Y."/>
            <person name="Mei J."/>
            <person name="Sun J."/>
            <person name="Sun Y."/>
        </authorList>
    </citation>
    <scope>NUCLEOTIDE SEQUENCE [LARGE SCALE GENOMIC DNA]</scope>
    <source>
        <strain evidence="2">cv. E1</strain>
        <tissue evidence="1">Leaf</tissue>
    </source>
</reference>
<organism evidence="1 2">
    <name type="scientific">Gossypium stocksii</name>
    <dbReference type="NCBI Taxonomy" id="47602"/>
    <lineage>
        <taxon>Eukaryota</taxon>
        <taxon>Viridiplantae</taxon>
        <taxon>Streptophyta</taxon>
        <taxon>Embryophyta</taxon>
        <taxon>Tracheophyta</taxon>
        <taxon>Spermatophyta</taxon>
        <taxon>Magnoliopsida</taxon>
        <taxon>eudicotyledons</taxon>
        <taxon>Gunneridae</taxon>
        <taxon>Pentapetalae</taxon>
        <taxon>rosids</taxon>
        <taxon>malvids</taxon>
        <taxon>Malvales</taxon>
        <taxon>Malvaceae</taxon>
        <taxon>Malvoideae</taxon>
        <taxon>Gossypium</taxon>
    </lineage>
</organism>
<name>A0A9D4A9P0_9ROSI</name>
<evidence type="ECO:0000313" key="1">
    <source>
        <dbReference type="EMBL" id="KAH1098315.1"/>
    </source>
</evidence>
<evidence type="ECO:0000313" key="2">
    <source>
        <dbReference type="Proteomes" id="UP000828251"/>
    </source>
</evidence>
<protein>
    <submittedName>
        <fullName evidence="1">Uncharacterized protein</fullName>
    </submittedName>
</protein>
<gene>
    <name evidence="1" type="ORF">J1N35_015236</name>
</gene>
<keyword evidence="2" id="KW-1185">Reference proteome</keyword>
<sequence length="97" mass="10781">MAGLTVWDQMRVLLGTKTILNSNVSTSFAAETRSFKKRGGNAPGMRSVALLSFGSGGKMEKIPRLKNRFVKEEREQIAIMDEMKRLSKEADGTMDVK</sequence>
<dbReference type="Proteomes" id="UP000828251">
    <property type="component" value="Unassembled WGS sequence"/>
</dbReference>
<proteinExistence type="predicted"/>
<comment type="caution">
    <text evidence="1">The sequence shown here is derived from an EMBL/GenBank/DDBJ whole genome shotgun (WGS) entry which is preliminary data.</text>
</comment>
<dbReference type="AlphaFoldDB" id="A0A9D4A9P0"/>
<accession>A0A9D4A9P0</accession>
<dbReference type="EMBL" id="JAIQCV010000005">
    <property type="protein sequence ID" value="KAH1098315.1"/>
    <property type="molecule type" value="Genomic_DNA"/>
</dbReference>